<evidence type="ECO:0000256" key="2">
    <source>
        <dbReference type="ARBA" id="ARBA00023125"/>
    </source>
</evidence>
<dbReference type="Pfam" id="PF02909">
    <property type="entry name" value="TetR_C_1"/>
    <property type="match status" value="1"/>
</dbReference>
<sequence>MPATDANEHEIPTPPWRKKRPTAPARQPLSQDLIVETAIRVLDAEGLDAVSMRRVAQELNTGPASLYAHVSNKEELLDLMLDQIVAEVELVEPDPERWQEQVKEVMRSAQRVYAAHRDIARASLGTVPTGPNALRIAENQLAIMRVGGVPKRVAALAVDTLGLYLEANSVEDSMYLSKLKDGESPHEYFEQYIGQIRKYFASLPVERFPNIVGMVDYLTDDGGDERFEFGLDIIVRGIASFAESAAGSDSAPGGGSSTGD</sequence>
<evidence type="ECO:0000256" key="3">
    <source>
        <dbReference type="ARBA" id="ARBA00023163"/>
    </source>
</evidence>
<organism evidence="7 8">
    <name type="scientific">Actinomadura barringtoniae</name>
    <dbReference type="NCBI Taxonomy" id="1427535"/>
    <lineage>
        <taxon>Bacteria</taxon>
        <taxon>Bacillati</taxon>
        <taxon>Actinomycetota</taxon>
        <taxon>Actinomycetes</taxon>
        <taxon>Streptosporangiales</taxon>
        <taxon>Thermomonosporaceae</taxon>
        <taxon>Actinomadura</taxon>
    </lineage>
</organism>
<evidence type="ECO:0000256" key="5">
    <source>
        <dbReference type="SAM" id="MobiDB-lite"/>
    </source>
</evidence>
<keyword evidence="1" id="KW-0805">Transcription regulation</keyword>
<dbReference type="SUPFAM" id="SSF48498">
    <property type="entry name" value="Tetracyclin repressor-like, C-terminal domain"/>
    <property type="match status" value="1"/>
</dbReference>
<dbReference type="PANTHER" id="PTHR30055">
    <property type="entry name" value="HTH-TYPE TRANSCRIPTIONAL REGULATOR RUTR"/>
    <property type="match status" value="1"/>
</dbReference>
<dbReference type="InterPro" id="IPR050109">
    <property type="entry name" value="HTH-type_TetR-like_transc_reg"/>
</dbReference>
<gene>
    <name evidence="7" type="ORF">J4573_43395</name>
</gene>
<dbReference type="GO" id="GO:0003700">
    <property type="term" value="F:DNA-binding transcription factor activity"/>
    <property type="evidence" value="ECO:0007669"/>
    <property type="project" value="TreeGrafter"/>
</dbReference>
<dbReference type="GO" id="GO:0000976">
    <property type="term" value="F:transcription cis-regulatory region binding"/>
    <property type="evidence" value="ECO:0007669"/>
    <property type="project" value="TreeGrafter"/>
</dbReference>
<keyword evidence="8" id="KW-1185">Reference proteome</keyword>
<dbReference type="GO" id="GO:0045892">
    <property type="term" value="P:negative regulation of DNA-templated transcription"/>
    <property type="evidence" value="ECO:0007669"/>
    <property type="project" value="InterPro"/>
</dbReference>
<dbReference type="AlphaFoldDB" id="A0A939TBY2"/>
<keyword evidence="3" id="KW-0804">Transcription</keyword>
<dbReference type="InterPro" id="IPR036271">
    <property type="entry name" value="Tet_transcr_reg_TetR-rel_C_sf"/>
</dbReference>
<evidence type="ECO:0000313" key="7">
    <source>
        <dbReference type="EMBL" id="MBO2453997.1"/>
    </source>
</evidence>
<proteinExistence type="predicted"/>
<feature type="domain" description="HTH tetR-type" evidence="6">
    <location>
        <begin position="28"/>
        <end position="88"/>
    </location>
</feature>
<accession>A0A939TBY2</accession>
<dbReference type="InterPro" id="IPR004111">
    <property type="entry name" value="Repressor_TetR_C"/>
</dbReference>
<evidence type="ECO:0000259" key="6">
    <source>
        <dbReference type="PROSITE" id="PS50977"/>
    </source>
</evidence>
<dbReference type="SUPFAM" id="SSF46689">
    <property type="entry name" value="Homeodomain-like"/>
    <property type="match status" value="1"/>
</dbReference>
<name>A0A939TBY2_9ACTN</name>
<dbReference type="Gene3D" id="1.10.357.10">
    <property type="entry name" value="Tetracycline Repressor, domain 2"/>
    <property type="match status" value="1"/>
</dbReference>
<dbReference type="InterPro" id="IPR009057">
    <property type="entry name" value="Homeodomain-like_sf"/>
</dbReference>
<dbReference type="Proteomes" id="UP000669179">
    <property type="component" value="Unassembled WGS sequence"/>
</dbReference>
<dbReference type="PANTHER" id="PTHR30055:SF151">
    <property type="entry name" value="TRANSCRIPTIONAL REGULATORY PROTEIN"/>
    <property type="match status" value="1"/>
</dbReference>
<reference evidence="7" key="1">
    <citation type="submission" date="2021-03" db="EMBL/GenBank/DDBJ databases">
        <authorList>
            <person name="Kanchanasin P."/>
            <person name="Saeng-In P."/>
            <person name="Phongsopitanun W."/>
            <person name="Yuki M."/>
            <person name="Kudo T."/>
            <person name="Ohkuma M."/>
            <person name="Tanasupawat S."/>
        </authorList>
    </citation>
    <scope>NUCLEOTIDE SEQUENCE</scope>
    <source>
        <strain evidence="7">GKU 128</strain>
    </source>
</reference>
<dbReference type="InterPro" id="IPR001647">
    <property type="entry name" value="HTH_TetR"/>
</dbReference>
<dbReference type="RefSeq" id="WP_208262065.1">
    <property type="nucleotide sequence ID" value="NZ_JAGEOJ010000023.1"/>
</dbReference>
<feature type="region of interest" description="Disordered" evidence="5">
    <location>
        <begin position="1"/>
        <end position="29"/>
    </location>
</feature>
<dbReference type="PROSITE" id="PS50977">
    <property type="entry name" value="HTH_TETR_2"/>
    <property type="match status" value="1"/>
</dbReference>
<dbReference type="EMBL" id="JAGEOJ010000023">
    <property type="protein sequence ID" value="MBO2453997.1"/>
    <property type="molecule type" value="Genomic_DNA"/>
</dbReference>
<keyword evidence="2 4" id="KW-0238">DNA-binding</keyword>
<protein>
    <submittedName>
        <fullName evidence="7">TetR/AcrR family transcriptional regulator</fullName>
    </submittedName>
</protein>
<evidence type="ECO:0000256" key="4">
    <source>
        <dbReference type="PROSITE-ProRule" id="PRU00335"/>
    </source>
</evidence>
<dbReference type="Pfam" id="PF00440">
    <property type="entry name" value="TetR_N"/>
    <property type="match status" value="1"/>
</dbReference>
<comment type="caution">
    <text evidence="7">The sequence shown here is derived from an EMBL/GenBank/DDBJ whole genome shotgun (WGS) entry which is preliminary data.</text>
</comment>
<evidence type="ECO:0000313" key="8">
    <source>
        <dbReference type="Proteomes" id="UP000669179"/>
    </source>
</evidence>
<feature type="compositionally biased region" description="Basic and acidic residues" evidence="5">
    <location>
        <begin position="1"/>
        <end position="11"/>
    </location>
</feature>
<evidence type="ECO:0000256" key="1">
    <source>
        <dbReference type="ARBA" id="ARBA00023015"/>
    </source>
</evidence>
<feature type="DNA-binding region" description="H-T-H motif" evidence="4">
    <location>
        <begin position="51"/>
        <end position="70"/>
    </location>
</feature>